<feature type="transmembrane region" description="Helical" evidence="4">
    <location>
        <begin position="6"/>
        <end position="25"/>
    </location>
</feature>
<dbReference type="InterPro" id="IPR024654">
    <property type="entry name" value="Calcineurin-like_PHP_lpxH"/>
</dbReference>
<dbReference type="GO" id="GO:0008758">
    <property type="term" value="F:UDP-2,3-diacylglucosamine hydrolase activity"/>
    <property type="evidence" value="ECO:0007669"/>
    <property type="project" value="TreeGrafter"/>
</dbReference>
<keyword evidence="3" id="KW-0378">Hydrolase</keyword>
<feature type="transmembrane region" description="Helical" evidence="4">
    <location>
        <begin position="103"/>
        <end position="127"/>
    </location>
</feature>
<dbReference type="AlphaFoldDB" id="A0A1I2XWB7"/>
<organism evidence="6 7">
    <name type="scientific">Desulfotruncus arcticus DSM 17038</name>
    <dbReference type="NCBI Taxonomy" id="1121424"/>
    <lineage>
        <taxon>Bacteria</taxon>
        <taxon>Bacillati</taxon>
        <taxon>Bacillota</taxon>
        <taxon>Clostridia</taxon>
        <taxon>Eubacteriales</taxon>
        <taxon>Desulfallaceae</taxon>
        <taxon>Desulfotruncus</taxon>
    </lineage>
</organism>
<dbReference type="SUPFAM" id="SSF56300">
    <property type="entry name" value="Metallo-dependent phosphatases"/>
    <property type="match status" value="1"/>
</dbReference>
<comment type="similarity">
    <text evidence="1">Belongs to the metallophosphoesterase superfamily. YfcE family.</text>
</comment>
<dbReference type="InterPro" id="IPR029052">
    <property type="entry name" value="Metallo-depent_PP-like"/>
</dbReference>
<dbReference type="PANTHER" id="PTHR31302">
    <property type="entry name" value="TRANSMEMBRANE PROTEIN WITH METALLOPHOSPHOESTERASE DOMAIN-RELATED"/>
    <property type="match status" value="1"/>
</dbReference>
<evidence type="ECO:0000313" key="6">
    <source>
        <dbReference type="EMBL" id="SFH17798.1"/>
    </source>
</evidence>
<keyword evidence="7" id="KW-1185">Reference proteome</keyword>
<evidence type="ECO:0000256" key="4">
    <source>
        <dbReference type="SAM" id="Phobius"/>
    </source>
</evidence>
<gene>
    <name evidence="6" type="ORF">SAMN05660649_04157</name>
</gene>
<dbReference type="PANTHER" id="PTHR31302:SF31">
    <property type="entry name" value="PHOSPHODIESTERASE YAEI"/>
    <property type="match status" value="1"/>
</dbReference>
<feature type="domain" description="Calcineurin-like phosphoesterase" evidence="5">
    <location>
        <begin position="222"/>
        <end position="422"/>
    </location>
</feature>
<dbReference type="InterPro" id="IPR051158">
    <property type="entry name" value="Metallophosphoesterase_sf"/>
</dbReference>
<reference evidence="7" key="1">
    <citation type="submission" date="2016-10" db="EMBL/GenBank/DDBJ databases">
        <authorList>
            <person name="Varghese N."/>
            <person name="Submissions S."/>
        </authorList>
    </citation>
    <scope>NUCLEOTIDE SEQUENCE [LARGE SCALE GENOMIC DNA]</scope>
    <source>
        <strain evidence="7">DSM 17038</strain>
    </source>
</reference>
<keyword evidence="2" id="KW-0479">Metal-binding</keyword>
<dbReference type="Pfam" id="PF12850">
    <property type="entry name" value="Metallophos_2"/>
    <property type="match status" value="1"/>
</dbReference>
<keyword evidence="4" id="KW-0812">Transmembrane</keyword>
<feature type="transmembrane region" description="Helical" evidence="4">
    <location>
        <begin position="133"/>
        <end position="156"/>
    </location>
</feature>
<evidence type="ECO:0000256" key="2">
    <source>
        <dbReference type="ARBA" id="ARBA00022723"/>
    </source>
</evidence>
<dbReference type="Proteomes" id="UP000199337">
    <property type="component" value="Unassembled WGS sequence"/>
</dbReference>
<dbReference type="Gene3D" id="3.60.21.10">
    <property type="match status" value="1"/>
</dbReference>
<dbReference type="EMBL" id="FOOX01000019">
    <property type="protein sequence ID" value="SFH17798.1"/>
    <property type="molecule type" value="Genomic_DNA"/>
</dbReference>
<proteinExistence type="inferred from homology"/>
<sequence length="463" mass="50581">MIKKYLFIAFALAGSLLFMSIFGSFKLNIDALQFRVAVQAYGGGYTEVAIPPLGTVRAKTHATPVLINIRLDNIDPEALKNLLGELPERNELIQRGKTALKKAAVLFVLKLFFLAVIGGAFGVYIFRPGTPKKYAAGCLAGLLLAASLMTGTYYSYNTEAFRNPQYQGVLRMAPWMVNLAQETVGKLETLSEQMKHIASNLNTLYARVESLQPPDGHEFDFQILHISDLHNNPAGIDFALRIAELFKVDMIIDTGDISDFGTPLEAVLLDRLTRVKVPYLFIAGNHDSPTIVEKMASLPQVRVINGLIRINGILFYGAPDPASSSTSVIPPDLSAIPRFSRQIEAKLEQVPGGVDILLLHNNRMAYSLAGKAPLILFGHNHQLAVEQVQGSIMVDAGSTGAAGLRGLQAFKVPYSVALLRLKQTENGRPVTISVDSISVGNLEQGFTLEREVFNQDSTSEQQQ</sequence>
<keyword evidence="4" id="KW-0472">Membrane</keyword>
<dbReference type="GO" id="GO:0016020">
    <property type="term" value="C:membrane"/>
    <property type="evidence" value="ECO:0007669"/>
    <property type="project" value="GOC"/>
</dbReference>
<keyword evidence="4" id="KW-1133">Transmembrane helix</keyword>
<evidence type="ECO:0000256" key="3">
    <source>
        <dbReference type="ARBA" id="ARBA00022801"/>
    </source>
</evidence>
<evidence type="ECO:0000313" key="7">
    <source>
        <dbReference type="Proteomes" id="UP000199337"/>
    </source>
</evidence>
<evidence type="ECO:0000259" key="5">
    <source>
        <dbReference type="Pfam" id="PF12850"/>
    </source>
</evidence>
<protein>
    <submittedName>
        <fullName evidence="6">Calcineurin-like phosphoesterase superfamily domain-containing protein</fullName>
    </submittedName>
</protein>
<accession>A0A1I2XWB7</accession>
<dbReference type="GO" id="GO:0009245">
    <property type="term" value="P:lipid A biosynthetic process"/>
    <property type="evidence" value="ECO:0007669"/>
    <property type="project" value="TreeGrafter"/>
</dbReference>
<dbReference type="GO" id="GO:0046872">
    <property type="term" value="F:metal ion binding"/>
    <property type="evidence" value="ECO:0007669"/>
    <property type="project" value="UniProtKB-KW"/>
</dbReference>
<name>A0A1I2XWB7_9FIRM</name>
<evidence type="ECO:0000256" key="1">
    <source>
        <dbReference type="ARBA" id="ARBA00008950"/>
    </source>
</evidence>
<dbReference type="RefSeq" id="WP_165613637.1">
    <property type="nucleotide sequence ID" value="NZ_FOOX01000019.1"/>
</dbReference>
<dbReference type="STRING" id="341036.SAMN05660649_04157"/>